<dbReference type="InterPro" id="IPR021858">
    <property type="entry name" value="Fun_TF"/>
</dbReference>
<dbReference type="Pfam" id="PF11951">
    <property type="entry name" value="Fungal_trans_2"/>
    <property type="match status" value="1"/>
</dbReference>
<evidence type="ECO:0000256" key="4">
    <source>
        <dbReference type="ARBA" id="ARBA00023157"/>
    </source>
</evidence>
<accession>A0A2H3G3P4</accession>
<dbReference type="Proteomes" id="UP000219602">
    <property type="component" value="Chromosome 12"/>
</dbReference>
<dbReference type="STRING" id="327505.A0A2H3G3P4"/>
<organism evidence="7 8">
    <name type="scientific">Fusarium oxysporum f. sp. radicis-cucumerinum</name>
    <dbReference type="NCBI Taxonomy" id="327505"/>
    <lineage>
        <taxon>Eukaryota</taxon>
        <taxon>Fungi</taxon>
        <taxon>Dikarya</taxon>
        <taxon>Ascomycota</taxon>
        <taxon>Pezizomycotina</taxon>
        <taxon>Sordariomycetes</taxon>
        <taxon>Hypocreomycetidae</taxon>
        <taxon>Hypocreales</taxon>
        <taxon>Nectriaceae</taxon>
        <taxon>Fusarium</taxon>
        <taxon>Fusarium oxysporum species complex</taxon>
    </lineage>
</organism>
<dbReference type="EC" id="3.1.1.-" evidence="6"/>
<dbReference type="EMBL" id="MABQ02000010">
    <property type="protein sequence ID" value="PCD25461.1"/>
    <property type="molecule type" value="Genomic_DNA"/>
</dbReference>
<dbReference type="Pfam" id="PF07519">
    <property type="entry name" value="Tannase"/>
    <property type="match status" value="1"/>
</dbReference>
<name>A0A2H3G3P4_FUSOX</name>
<keyword evidence="3 6" id="KW-0378">Hydrolase</keyword>
<dbReference type="InterPro" id="IPR011118">
    <property type="entry name" value="Tannase/feruloyl_esterase"/>
</dbReference>
<keyword evidence="4" id="KW-1015">Disulfide bond</keyword>
<dbReference type="AlphaFoldDB" id="A0A2H3G3P4"/>
<comment type="similarity">
    <text evidence="6">Belongs to the tannase family.</text>
</comment>
<evidence type="ECO:0000313" key="8">
    <source>
        <dbReference type="Proteomes" id="UP000219602"/>
    </source>
</evidence>
<reference evidence="7 8" key="2">
    <citation type="journal article" date="2017" name="Sci. Rep.">
        <title>A mobile pathogenicity chromosome in Fusarium oxysporum for infection of multiple cucurbit species.</title>
        <authorList>
            <person name="van Dam P."/>
            <person name="Fokkens L."/>
            <person name="Ayukawa Y."/>
            <person name="van der Gragt M."/>
            <person name="Ter Horst A."/>
            <person name="Brankovics B."/>
            <person name="Houterman P.M."/>
            <person name="Arie T."/>
            <person name="Rep M."/>
        </authorList>
    </citation>
    <scope>NUCLEOTIDE SEQUENCE [LARGE SCALE GENOMIC DNA]</scope>
    <source>
        <strain evidence="7 8">Forc016</strain>
    </source>
</reference>
<evidence type="ECO:0000256" key="6">
    <source>
        <dbReference type="RuleBase" id="RU361238"/>
    </source>
</evidence>
<keyword evidence="2" id="KW-0732">Signal</keyword>
<evidence type="ECO:0000256" key="3">
    <source>
        <dbReference type="ARBA" id="ARBA00022801"/>
    </source>
</evidence>
<proteinExistence type="inferred from homology"/>
<dbReference type="PANTHER" id="PTHR33938">
    <property type="entry name" value="FERULOYL ESTERASE B-RELATED"/>
    <property type="match status" value="1"/>
</dbReference>
<dbReference type="PANTHER" id="PTHR33938:SF13">
    <property type="entry name" value="CARBOXYLIC ESTER HYDROLASE"/>
    <property type="match status" value="1"/>
</dbReference>
<reference evidence="7 8" key="1">
    <citation type="journal article" date="2016" name="Environ. Microbiol.">
        <title>Effector profiles distinguish formae speciales of Fusarium oxysporum.</title>
        <authorList>
            <person name="van Dam P."/>
            <person name="Fokkens L."/>
            <person name="Schmidt S.M."/>
            <person name="Linmans J.H."/>
            <person name="Kistler H.C."/>
            <person name="Ma L.J."/>
            <person name="Rep M."/>
        </authorList>
    </citation>
    <scope>NUCLEOTIDE SEQUENCE [LARGE SCALE GENOMIC DNA]</scope>
    <source>
        <strain evidence="7 8">Forc016</strain>
    </source>
</reference>
<gene>
    <name evidence="7" type="ORF">AU210_014565</name>
</gene>
<protein>
    <recommendedName>
        <fullName evidence="6">Carboxylic ester hydrolase</fullName>
        <ecNumber evidence="6">3.1.1.-</ecNumber>
    </recommendedName>
</protein>
<comment type="caution">
    <text evidence="7">The sequence shown here is derived from an EMBL/GenBank/DDBJ whole genome shotgun (WGS) entry which is preliminary data.</text>
</comment>
<evidence type="ECO:0000256" key="2">
    <source>
        <dbReference type="ARBA" id="ARBA00022729"/>
    </source>
</evidence>
<evidence type="ECO:0000256" key="1">
    <source>
        <dbReference type="ARBA" id="ARBA00022487"/>
    </source>
</evidence>
<sequence>MINTVANGYASVTTDAGIPEAASPAEWLLITPGNINTNALQNFGQVSLDDEASIAKQLIKSFYAGILHGVYSAVPHDCELNAITQLAVSACDELDGVKDGIISDVDACRRQFNPFIQVGKTFHCTSTRSKLKISRAAASVANASWTGPRFSNGKFMYPGYEIGTDLPTLAPTNCTGTVCKSGGEGSVEFAWKTFVKKDMAATLKNATGRDFDTIYRHVKQIFASNLETNEVDLRDFRDAGGKMITYHGLADPSISPGGTLQYYNKVSDFVGNVTSFYKYYQVPALGHCWGGKGGQPEALFNQLRAWVENRTEPFSTPVVATRRKRLNISILQDHAVHAVLSNVDRTRSPEMAAKLARSEGLSFDTASDAGTKTTVVPIRPRQRGRPLALAPDPGAATQALVPITMDRQLPSPSQQSLSLNVDDLRLYHHYITVTSLTFGDDAMWHDKIPLLAFDNQFILHLMLAVSALHLARLQALEATKYEKLAEHHHSKALSHVTNLLPQINHQNCSALYIATVLICNYAFAKPPKKGHLLVPFDGTETAWWNLFRGVRFVIETMGLTAIFSGPIGPFPPKAASAMPPPVGRAGYIAWEKPLADLRTMIHDSQTPRLPDLVELYEALVCCFSGVFGTAHEPQNVTHGKTHIVMRWVWFLEDDFTKQVEKLNPQVLVLLAYFSVLVQTLECFWYMRGWGWRILESITEQLDPDYAAWITWPRDQLKLGCPNGLSSLD</sequence>
<dbReference type="GO" id="GO:0052689">
    <property type="term" value="F:carboxylic ester hydrolase activity"/>
    <property type="evidence" value="ECO:0007669"/>
    <property type="project" value="UniProtKB-KW"/>
</dbReference>
<evidence type="ECO:0000256" key="5">
    <source>
        <dbReference type="ARBA" id="ARBA00023242"/>
    </source>
</evidence>
<evidence type="ECO:0000313" key="7">
    <source>
        <dbReference type="EMBL" id="PCD25461.1"/>
    </source>
</evidence>
<keyword evidence="5" id="KW-0539">Nucleus</keyword>
<keyword evidence="1" id="KW-0719">Serine esterase</keyword>